<dbReference type="EMBL" id="CAJEUB010000055">
    <property type="protein sequence ID" value="CAD1847412.1"/>
    <property type="molecule type" value="Genomic_DNA"/>
</dbReference>
<evidence type="ECO:0000256" key="1">
    <source>
        <dbReference type="ARBA" id="ARBA00004123"/>
    </source>
</evidence>
<dbReference type="PANTHER" id="PTHR47994">
    <property type="entry name" value="F14D16.11-RELATED"/>
    <property type="match status" value="1"/>
</dbReference>
<dbReference type="GO" id="GO:0005634">
    <property type="term" value="C:nucleus"/>
    <property type="evidence" value="ECO:0007669"/>
    <property type="project" value="UniProtKB-SubCell"/>
</dbReference>
<feature type="domain" description="Myb-like" evidence="8">
    <location>
        <begin position="62"/>
        <end position="128"/>
    </location>
</feature>
<evidence type="ECO:0000256" key="3">
    <source>
        <dbReference type="ARBA" id="ARBA00023015"/>
    </source>
</evidence>
<evidence type="ECO:0000313" key="10">
    <source>
        <dbReference type="EMBL" id="CAD1847412.1"/>
    </source>
</evidence>
<evidence type="ECO:0000256" key="5">
    <source>
        <dbReference type="ARBA" id="ARBA00023163"/>
    </source>
</evidence>
<dbReference type="PROSITE" id="PS50090">
    <property type="entry name" value="MYB_LIKE"/>
    <property type="match status" value="2"/>
</dbReference>
<evidence type="ECO:0000256" key="4">
    <source>
        <dbReference type="ARBA" id="ARBA00023125"/>
    </source>
</evidence>
<dbReference type="PANTHER" id="PTHR47994:SF2">
    <property type="entry name" value="TRANSCRIPTION FACTOR MYB80"/>
    <property type="match status" value="1"/>
</dbReference>
<keyword evidence="5" id="KW-0804">Transcription</keyword>
<keyword evidence="3" id="KW-0805">Transcription regulation</keyword>
<dbReference type="FunFam" id="1.10.10.60:FF:000015">
    <property type="entry name" value="Transcription factor RAX3"/>
    <property type="match status" value="1"/>
</dbReference>
<feature type="domain" description="Myb-like" evidence="8">
    <location>
        <begin position="9"/>
        <end position="61"/>
    </location>
</feature>
<dbReference type="InterPro" id="IPR017930">
    <property type="entry name" value="Myb_dom"/>
</dbReference>
<evidence type="ECO:0000256" key="6">
    <source>
        <dbReference type="ARBA" id="ARBA00023242"/>
    </source>
</evidence>
<name>A0A6V7QVX8_ANACO</name>
<keyword evidence="2" id="KW-0677">Repeat</keyword>
<protein>
    <recommendedName>
        <fullName evidence="11">Transcription factor MYB80</fullName>
    </recommendedName>
</protein>
<comment type="subcellular location">
    <subcellularLocation>
        <location evidence="1">Nucleus</location>
    </subcellularLocation>
</comment>
<reference evidence="10" key="1">
    <citation type="submission" date="2020-07" db="EMBL/GenBank/DDBJ databases">
        <authorList>
            <person name="Lin J."/>
        </authorList>
    </citation>
    <scope>NUCLEOTIDE SEQUENCE</scope>
</reference>
<feature type="domain" description="HTH myb-type" evidence="9">
    <location>
        <begin position="9"/>
        <end position="65"/>
    </location>
</feature>
<feature type="region of interest" description="Disordered" evidence="7">
    <location>
        <begin position="300"/>
        <end position="326"/>
    </location>
</feature>
<evidence type="ECO:0000259" key="8">
    <source>
        <dbReference type="PROSITE" id="PS50090"/>
    </source>
</evidence>
<dbReference type="GO" id="GO:0003677">
    <property type="term" value="F:DNA binding"/>
    <property type="evidence" value="ECO:0007669"/>
    <property type="project" value="UniProtKB-KW"/>
</dbReference>
<dbReference type="InterPro" id="IPR001005">
    <property type="entry name" value="SANT/Myb"/>
</dbReference>
<dbReference type="InterPro" id="IPR015495">
    <property type="entry name" value="Myb_TF_plants"/>
</dbReference>
<dbReference type="SMART" id="SM00717">
    <property type="entry name" value="SANT"/>
    <property type="match status" value="2"/>
</dbReference>
<evidence type="ECO:0000256" key="2">
    <source>
        <dbReference type="ARBA" id="ARBA00022737"/>
    </source>
</evidence>
<keyword evidence="4" id="KW-0238">DNA-binding</keyword>
<proteinExistence type="predicted"/>
<evidence type="ECO:0008006" key="11">
    <source>
        <dbReference type="Google" id="ProtNLM"/>
    </source>
</evidence>
<dbReference type="PROSITE" id="PS51294">
    <property type="entry name" value="HTH_MYB"/>
    <property type="match status" value="2"/>
</dbReference>
<evidence type="ECO:0000256" key="7">
    <source>
        <dbReference type="SAM" id="MobiDB-lite"/>
    </source>
</evidence>
<accession>A0A6V7QVX8</accession>
<sequence>MGRIPCCEKDNVKRGQWTPEEDNKLSSYIAQHGTRNWRLIPKNAGLQRCGKSCRLRWTNYLRPDLKHGEFSECEEQTIVKLHSVVGNRQCSSSASFTPGLGHYRWSLIAAQLPGRTDNDVKNHWNTKLKKKLSGMGIDPVTHKPFSHLMAEIATTLAPPQVAHLAEAALGCFKDEMLHLLTKKRTDFSGGPPPPPMPQLAAGGPTVTAFPPTNPDEVKDETIRRIKLGLSRAVMHEPNSSDKAWSAMVGPAGEPSSGLAGMCGAFPELGEEDFGYDETSYGNDGEASAWSQSICTGSTCTGGAAEQKPGILREKGEDDDGEEAEAGKMTEKGTVVYLVLTAFSGTYLRI</sequence>
<dbReference type="SUPFAM" id="SSF46689">
    <property type="entry name" value="Homeodomain-like"/>
    <property type="match status" value="1"/>
</dbReference>
<dbReference type="Gene3D" id="1.10.10.60">
    <property type="entry name" value="Homeodomain-like"/>
    <property type="match status" value="2"/>
</dbReference>
<dbReference type="CDD" id="cd00167">
    <property type="entry name" value="SANT"/>
    <property type="match status" value="2"/>
</dbReference>
<organism evidence="10">
    <name type="scientific">Ananas comosus var. bracteatus</name>
    <name type="common">red pineapple</name>
    <dbReference type="NCBI Taxonomy" id="296719"/>
    <lineage>
        <taxon>Eukaryota</taxon>
        <taxon>Viridiplantae</taxon>
        <taxon>Streptophyta</taxon>
        <taxon>Embryophyta</taxon>
        <taxon>Tracheophyta</taxon>
        <taxon>Spermatophyta</taxon>
        <taxon>Magnoliopsida</taxon>
        <taxon>Liliopsida</taxon>
        <taxon>Poales</taxon>
        <taxon>Bromeliaceae</taxon>
        <taxon>Bromelioideae</taxon>
        <taxon>Ananas</taxon>
    </lineage>
</organism>
<gene>
    <name evidence="10" type="ORF">CB5_LOCUS30623</name>
</gene>
<feature type="domain" description="HTH myb-type" evidence="9">
    <location>
        <begin position="100"/>
        <end position="132"/>
    </location>
</feature>
<dbReference type="AlphaFoldDB" id="A0A6V7QVX8"/>
<dbReference type="Pfam" id="PF00249">
    <property type="entry name" value="Myb_DNA-binding"/>
    <property type="match status" value="2"/>
</dbReference>
<keyword evidence="6" id="KW-0539">Nucleus</keyword>
<evidence type="ECO:0000259" key="9">
    <source>
        <dbReference type="PROSITE" id="PS51294"/>
    </source>
</evidence>
<dbReference type="InterPro" id="IPR009057">
    <property type="entry name" value="Homeodomain-like_sf"/>
</dbReference>